<evidence type="ECO:0000313" key="3">
    <source>
        <dbReference type="Proteomes" id="UP000824596"/>
    </source>
</evidence>
<dbReference type="SUPFAM" id="SSF53474">
    <property type="entry name" value="alpha/beta-Hydrolases"/>
    <property type="match status" value="1"/>
</dbReference>
<keyword evidence="1" id="KW-0378">Hydrolase</keyword>
<name>A0A9P8SDF4_9HYPO</name>
<gene>
    <name evidence="2" type="ORF">HRG_10218</name>
</gene>
<dbReference type="InterPro" id="IPR029058">
    <property type="entry name" value="AB_hydrolase_fold"/>
</dbReference>
<dbReference type="Gene3D" id="3.40.50.1820">
    <property type="entry name" value="alpha/beta hydrolase"/>
    <property type="match status" value="2"/>
</dbReference>
<dbReference type="GO" id="GO:0016042">
    <property type="term" value="P:lipid catabolic process"/>
    <property type="evidence" value="ECO:0007669"/>
    <property type="project" value="InterPro"/>
</dbReference>
<proteinExistence type="predicted"/>
<dbReference type="Pfam" id="PF03583">
    <property type="entry name" value="LIP"/>
    <property type="match status" value="2"/>
</dbReference>
<comment type="caution">
    <text evidence="2">The sequence shown here is derived from an EMBL/GenBank/DDBJ whole genome shotgun (WGS) entry which is preliminary data.</text>
</comment>
<reference evidence="2" key="1">
    <citation type="submission" date="2021-09" db="EMBL/GenBank/DDBJ databases">
        <title>A high-quality genome of the endoparasitic fungus Hirsutella rhossiliensis with a comparison of Hirsutella genomes reveals transposable elements contributing to genome size variation.</title>
        <authorList>
            <person name="Lin R."/>
            <person name="Jiao Y."/>
            <person name="Sun X."/>
            <person name="Ling J."/>
            <person name="Xie B."/>
            <person name="Cheng X."/>
        </authorList>
    </citation>
    <scope>NUCLEOTIDE SEQUENCE</scope>
    <source>
        <strain evidence="2">HR02</strain>
    </source>
</reference>
<keyword evidence="3" id="KW-1185">Reference proteome</keyword>
<dbReference type="Proteomes" id="UP000824596">
    <property type="component" value="Unassembled WGS sequence"/>
</dbReference>
<evidence type="ECO:0000256" key="1">
    <source>
        <dbReference type="ARBA" id="ARBA00022801"/>
    </source>
</evidence>
<organism evidence="2 3">
    <name type="scientific">Hirsutella rhossiliensis</name>
    <dbReference type="NCBI Taxonomy" id="111463"/>
    <lineage>
        <taxon>Eukaryota</taxon>
        <taxon>Fungi</taxon>
        <taxon>Dikarya</taxon>
        <taxon>Ascomycota</taxon>
        <taxon>Pezizomycotina</taxon>
        <taxon>Sordariomycetes</taxon>
        <taxon>Hypocreomycetidae</taxon>
        <taxon>Hypocreales</taxon>
        <taxon>Ophiocordycipitaceae</taxon>
        <taxon>Hirsutella</taxon>
    </lineage>
</organism>
<dbReference type="RefSeq" id="XP_044716044.1">
    <property type="nucleotide sequence ID" value="XM_044868689.1"/>
</dbReference>
<protein>
    <submittedName>
        <fullName evidence="2">Secretory lipase domain-containing protein</fullName>
    </submittedName>
</protein>
<dbReference type="InterPro" id="IPR005152">
    <property type="entry name" value="Lipase_secreted"/>
</dbReference>
<sequence length="252" mass="27124">MTAAIHKGWIVISPDFLGPESAFLANKLAGHATLDGIRAALKSADFTGVSKSPTPEYAPELKIAGAAVGGLVPSIATTLATVNGAANAGLVAGGILGLTKVYSELRQIVDKHILPKYRKPFYKALKQCSLANGKELFGQDVMAMFDDRNLILTNPKITGILHENDIGKHTPRIPLFAYKAVADEVSPINETDKLINKYCTEGASIVYERYEASTHIDALLTAAPKVLAWLDDIMNHKNHQKGCKTSTMLLSQ</sequence>
<dbReference type="GO" id="GO:0004806">
    <property type="term" value="F:triacylglycerol lipase activity"/>
    <property type="evidence" value="ECO:0007669"/>
    <property type="project" value="InterPro"/>
</dbReference>
<dbReference type="GeneID" id="68359347"/>
<dbReference type="AlphaFoldDB" id="A0A9P8SDF4"/>
<dbReference type="OrthoDB" id="2373480at2759"/>
<dbReference type="EMBL" id="JAIZPD010000015">
    <property type="protein sequence ID" value="KAH0958531.1"/>
    <property type="molecule type" value="Genomic_DNA"/>
</dbReference>
<evidence type="ECO:0000313" key="2">
    <source>
        <dbReference type="EMBL" id="KAH0958531.1"/>
    </source>
</evidence>
<accession>A0A9P8SDF4</accession>
<dbReference type="PANTHER" id="PTHR34853:SF5">
    <property type="entry name" value="LIP-DOMAIN-CONTAINING PROTEIN-RELATED"/>
    <property type="match status" value="1"/>
</dbReference>
<dbReference type="PANTHER" id="PTHR34853">
    <property type="match status" value="1"/>
</dbReference>